<dbReference type="InterPro" id="IPR007372">
    <property type="entry name" value="Lipid/polyisoprenoid-bd_YceI"/>
</dbReference>
<evidence type="ECO:0000313" key="3">
    <source>
        <dbReference type="Proteomes" id="UP000640583"/>
    </source>
</evidence>
<dbReference type="Gene3D" id="2.40.128.110">
    <property type="entry name" value="Lipid/polyisoprenoid-binding, YceI-like"/>
    <property type="match status" value="1"/>
</dbReference>
<feature type="domain" description="Lipid/polyisoprenoid-binding YceI-like" evidence="1">
    <location>
        <begin position="68"/>
        <end position="226"/>
    </location>
</feature>
<reference evidence="2" key="1">
    <citation type="submission" date="2020-10" db="EMBL/GenBank/DDBJ databases">
        <title>Paenihalocynthiibacter styelae gen. nov., sp. nov., isolated from stalked sea squirt Styela clava.</title>
        <authorList>
            <person name="Kim Y.-O."/>
            <person name="Yoon J.-H."/>
        </authorList>
    </citation>
    <scope>NUCLEOTIDE SEQUENCE</scope>
    <source>
        <strain evidence="2">MYP1-1</strain>
    </source>
</reference>
<name>A0A8J7LNH0_9RHOB</name>
<dbReference type="InterPro" id="IPR036761">
    <property type="entry name" value="TTHA0802/YceI-like_sf"/>
</dbReference>
<dbReference type="PANTHER" id="PTHR34406:SF1">
    <property type="entry name" value="PROTEIN YCEI"/>
    <property type="match status" value="1"/>
</dbReference>
<dbReference type="Proteomes" id="UP000640583">
    <property type="component" value="Unassembled WGS sequence"/>
</dbReference>
<keyword evidence="3" id="KW-1185">Reference proteome</keyword>
<protein>
    <submittedName>
        <fullName evidence="2">YceI family protein</fullName>
    </submittedName>
</protein>
<proteinExistence type="predicted"/>
<dbReference type="EMBL" id="JADCKQ010000001">
    <property type="protein sequence ID" value="MBI1492161.1"/>
    <property type="molecule type" value="Genomic_DNA"/>
</dbReference>
<dbReference type="RefSeq" id="WP_228847120.1">
    <property type="nucleotide sequence ID" value="NZ_JADCKQ010000001.1"/>
</dbReference>
<gene>
    <name evidence="2" type="ORF">H1D41_00770</name>
</gene>
<comment type="caution">
    <text evidence="2">The sequence shown here is derived from an EMBL/GenBank/DDBJ whole genome shotgun (WGS) entry which is preliminary data.</text>
</comment>
<dbReference type="PANTHER" id="PTHR34406">
    <property type="entry name" value="PROTEIN YCEI"/>
    <property type="match status" value="1"/>
</dbReference>
<evidence type="ECO:0000313" key="2">
    <source>
        <dbReference type="EMBL" id="MBI1492161.1"/>
    </source>
</evidence>
<evidence type="ECO:0000259" key="1">
    <source>
        <dbReference type="SMART" id="SM00867"/>
    </source>
</evidence>
<dbReference type="AlphaFoldDB" id="A0A8J7LNH0"/>
<organism evidence="2 3">
    <name type="scientific">Halocynthiibacter styelae</name>
    <dbReference type="NCBI Taxonomy" id="2761955"/>
    <lineage>
        <taxon>Bacteria</taxon>
        <taxon>Pseudomonadati</taxon>
        <taxon>Pseudomonadota</taxon>
        <taxon>Alphaproteobacteria</taxon>
        <taxon>Rhodobacterales</taxon>
        <taxon>Paracoccaceae</taxon>
        <taxon>Halocynthiibacter</taxon>
    </lineage>
</organism>
<sequence>MSLLSDGMHRNSGTVLCVAIVDRRATYCDMIYTLRKKACSAARVARLLSFAGMLFSLTTVPGVAENQPYRIVSSGRADFSYQLAGREMQGYIPIQSAALLLDLDAPEQAIVQVSFDVSRSRAGNFLATSALRERKVLDTDAYPTARFESRRVQKVNEGVRMEGDFMLRGVIQPLELTVSLLRDGRNSGETSVLNIRGSFDRRAFGATGYPDLVDPLIELDFNIEIVPVT</sequence>
<dbReference type="SMART" id="SM00867">
    <property type="entry name" value="YceI"/>
    <property type="match status" value="1"/>
</dbReference>
<dbReference type="SUPFAM" id="SSF101874">
    <property type="entry name" value="YceI-like"/>
    <property type="match status" value="1"/>
</dbReference>
<dbReference type="Pfam" id="PF04264">
    <property type="entry name" value="YceI"/>
    <property type="match status" value="1"/>
</dbReference>
<accession>A0A8J7LNH0</accession>